<dbReference type="SUPFAM" id="SSF54160">
    <property type="entry name" value="Chromo domain-like"/>
    <property type="match status" value="2"/>
</dbReference>
<dbReference type="PRINTS" id="PR00504">
    <property type="entry name" value="CHROMODOMAIN"/>
</dbReference>
<dbReference type="Proteomes" id="UP001329825">
    <property type="component" value="Chromosome 7"/>
</dbReference>
<evidence type="ECO:0000313" key="6">
    <source>
        <dbReference type="Proteomes" id="UP001329825"/>
    </source>
</evidence>
<name>A0ABZ1D5K0_9TREE</name>
<organism evidence="5 6">
    <name type="scientific">Kwoniella shivajii</name>
    <dbReference type="NCBI Taxonomy" id="564305"/>
    <lineage>
        <taxon>Eukaryota</taxon>
        <taxon>Fungi</taxon>
        <taxon>Dikarya</taxon>
        <taxon>Basidiomycota</taxon>
        <taxon>Agaricomycotina</taxon>
        <taxon>Tremellomycetes</taxon>
        <taxon>Tremellales</taxon>
        <taxon>Cryptococcaceae</taxon>
        <taxon>Kwoniella</taxon>
    </lineage>
</organism>
<dbReference type="Gene3D" id="2.40.50.40">
    <property type="match status" value="2"/>
</dbReference>
<evidence type="ECO:0000256" key="3">
    <source>
        <dbReference type="SAM" id="MobiDB-lite"/>
    </source>
</evidence>
<protein>
    <recommendedName>
        <fullName evidence="4">Chromo domain-containing protein</fullName>
    </recommendedName>
</protein>
<evidence type="ECO:0000256" key="2">
    <source>
        <dbReference type="ARBA" id="ARBA00023242"/>
    </source>
</evidence>
<dbReference type="RefSeq" id="XP_062793399.1">
    <property type="nucleotide sequence ID" value="XM_062937348.1"/>
</dbReference>
<dbReference type="SMART" id="SM00300">
    <property type="entry name" value="ChSh"/>
    <property type="match status" value="1"/>
</dbReference>
<dbReference type="Pfam" id="PF01393">
    <property type="entry name" value="Chromo_shadow"/>
    <property type="match status" value="1"/>
</dbReference>
<feature type="region of interest" description="Disordered" evidence="3">
    <location>
        <begin position="103"/>
        <end position="171"/>
    </location>
</feature>
<comment type="subcellular location">
    <subcellularLocation>
        <location evidence="1">Nucleus</location>
    </subcellularLocation>
</comment>
<dbReference type="CDD" id="cd00024">
    <property type="entry name" value="CD_CSD"/>
    <property type="match status" value="1"/>
</dbReference>
<evidence type="ECO:0000256" key="1">
    <source>
        <dbReference type="ARBA" id="ARBA00004123"/>
    </source>
</evidence>
<sequence length="248" mass="28090">MAAPASSRKSKSAEKEVESEIMDVDDQPNNGEEEQHHLQQEDDEEENEEEGEYEVEAIVDHRQKKGSLAGKHEYLVSWKGYGPEHNTWEPEDHVAHANDIVSRYWSGKPKTTIAPPKESKKRGRASAGASSTPVPVSSQKNKSARTTNGKRKSNSNGNHKAEEEDEEEVWEFETTHIDSAAKYEDIPDWENTVQSVDTIDRSSENELVIYLTMVGGERVALPTEVAYLRCPQKILKFYEKHLKWKASP</sequence>
<dbReference type="InterPro" id="IPR017984">
    <property type="entry name" value="Chromo_dom_subgr"/>
</dbReference>
<proteinExistence type="predicted"/>
<dbReference type="PANTHER" id="PTHR22812">
    <property type="entry name" value="CHROMOBOX PROTEIN"/>
    <property type="match status" value="1"/>
</dbReference>
<evidence type="ECO:0000259" key="4">
    <source>
        <dbReference type="PROSITE" id="PS50013"/>
    </source>
</evidence>
<dbReference type="InterPro" id="IPR016197">
    <property type="entry name" value="Chromo-like_dom_sf"/>
</dbReference>
<dbReference type="PROSITE" id="PS50013">
    <property type="entry name" value="CHROMO_2"/>
    <property type="match status" value="1"/>
</dbReference>
<feature type="region of interest" description="Disordered" evidence="3">
    <location>
        <begin position="1"/>
        <end position="70"/>
    </location>
</feature>
<dbReference type="Pfam" id="PF00385">
    <property type="entry name" value="Chromo"/>
    <property type="match status" value="1"/>
</dbReference>
<keyword evidence="2" id="KW-0539">Nucleus</keyword>
<feature type="compositionally biased region" description="Acidic residues" evidence="3">
    <location>
        <begin position="41"/>
        <end position="57"/>
    </location>
</feature>
<dbReference type="SMART" id="SM00298">
    <property type="entry name" value="CHROMO"/>
    <property type="match status" value="1"/>
</dbReference>
<feature type="compositionally biased region" description="Polar residues" evidence="3">
    <location>
        <begin position="128"/>
        <end position="147"/>
    </location>
</feature>
<accession>A0ABZ1D5K0</accession>
<dbReference type="InterPro" id="IPR000953">
    <property type="entry name" value="Chromo/chromo_shadow_dom"/>
</dbReference>
<dbReference type="InterPro" id="IPR051219">
    <property type="entry name" value="Heterochromatin_chromo-domain"/>
</dbReference>
<dbReference type="InterPro" id="IPR023780">
    <property type="entry name" value="Chromo_domain"/>
</dbReference>
<dbReference type="EMBL" id="CP141887">
    <property type="protein sequence ID" value="WRT68660.1"/>
    <property type="molecule type" value="Genomic_DNA"/>
</dbReference>
<gene>
    <name evidence="5" type="ORF">IL334_005639</name>
</gene>
<dbReference type="GeneID" id="87957769"/>
<feature type="domain" description="Chromo" evidence="4">
    <location>
        <begin position="53"/>
        <end position="104"/>
    </location>
</feature>
<evidence type="ECO:0000313" key="5">
    <source>
        <dbReference type="EMBL" id="WRT68660.1"/>
    </source>
</evidence>
<keyword evidence="6" id="KW-1185">Reference proteome</keyword>
<reference evidence="5 6" key="1">
    <citation type="submission" date="2024-01" db="EMBL/GenBank/DDBJ databases">
        <title>Comparative genomics of Cryptococcus and Kwoniella reveals pathogenesis evolution and contrasting modes of karyotype evolution via chromosome fusion or intercentromeric recombination.</title>
        <authorList>
            <person name="Coelho M.A."/>
            <person name="David-Palma M."/>
            <person name="Shea T."/>
            <person name="Bowers K."/>
            <person name="McGinley-Smith S."/>
            <person name="Mohammad A.W."/>
            <person name="Gnirke A."/>
            <person name="Yurkov A.M."/>
            <person name="Nowrousian M."/>
            <person name="Sun S."/>
            <person name="Cuomo C.A."/>
            <person name="Heitman J."/>
        </authorList>
    </citation>
    <scope>NUCLEOTIDE SEQUENCE [LARGE SCALE GENOMIC DNA]</scope>
    <source>
        <strain evidence="5">CBS 11374</strain>
    </source>
</reference>
<dbReference type="InterPro" id="IPR008251">
    <property type="entry name" value="Chromo_shadow_dom"/>
</dbReference>